<gene>
    <name evidence="1" type="ORF">BX611_1544</name>
</gene>
<proteinExistence type="predicted"/>
<dbReference type="Proteomes" id="UP000256429">
    <property type="component" value="Unassembled WGS sequence"/>
</dbReference>
<comment type="caution">
    <text evidence="1">The sequence shown here is derived from an EMBL/GenBank/DDBJ whole genome shotgun (WGS) entry which is preliminary data.</text>
</comment>
<sequence>MNHKELDVWKKSMDLVALIYKLSSSFPDDEKFGLTSQIRRAAVSVPSNIAEGAGRKGDKEFVQFLHIALGSVSELETQYLIAVRLNYTEKNNNIEVLINDVKRLILGFRNYLRKT</sequence>
<dbReference type="PANTHER" id="PTHR38471:SF2">
    <property type="entry name" value="FOUR HELIX BUNDLE PROTEIN"/>
    <property type="match status" value="1"/>
</dbReference>
<dbReference type="OrthoDB" id="9811959at2"/>
<dbReference type="NCBIfam" id="TIGR02436">
    <property type="entry name" value="four helix bundle protein"/>
    <property type="match status" value="1"/>
</dbReference>
<dbReference type="AlphaFoldDB" id="A0A3D9RW63"/>
<protein>
    <submittedName>
        <fullName evidence="1">Four helix bundle protein</fullName>
    </submittedName>
</protein>
<dbReference type="PANTHER" id="PTHR38471">
    <property type="entry name" value="FOUR HELIX BUNDLE PROTEIN"/>
    <property type="match status" value="1"/>
</dbReference>
<keyword evidence="2" id="KW-1185">Reference proteome</keyword>
<dbReference type="Pfam" id="PF05635">
    <property type="entry name" value="23S_rRNA_IVP"/>
    <property type="match status" value="1"/>
</dbReference>
<dbReference type="InterPro" id="IPR036583">
    <property type="entry name" value="23S_rRNA_IVS_sf"/>
</dbReference>
<dbReference type="CDD" id="cd16377">
    <property type="entry name" value="23S_rRNA_IVP_like"/>
    <property type="match status" value="1"/>
</dbReference>
<evidence type="ECO:0000313" key="1">
    <source>
        <dbReference type="EMBL" id="REE82001.1"/>
    </source>
</evidence>
<dbReference type="NCBIfam" id="NF008911">
    <property type="entry name" value="PRK12275.1-2"/>
    <property type="match status" value="1"/>
</dbReference>
<dbReference type="Gene3D" id="1.20.1440.60">
    <property type="entry name" value="23S rRNA-intervening sequence"/>
    <property type="match status" value="1"/>
</dbReference>
<name>A0A3D9RW63_9FLAO</name>
<accession>A0A3D9RW63</accession>
<dbReference type="RefSeq" id="WP_115879780.1">
    <property type="nucleotide sequence ID" value="NZ_QTTQ01000010.1"/>
</dbReference>
<dbReference type="EMBL" id="QTTQ01000010">
    <property type="protein sequence ID" value="REE82001.1"/>
    <property type="molecule type" value="Genomic_DNA"/>
</dbReference>
<reference evidence="1 2" key="1">
    <citation type="submission" date="2018-08" db="EMBL/GenBank/DDBJ databases">
        <title>Genomic Encyclopedia of Type Strains, Phase III (KMG-III): the genomes of soil and plant-associated and newly described type strains.</title>
        <authorList>
            <person name="Whitman W."/>
        </authorList>
    </citation>
    <scope>NUCLEOTIDE SEQUENCE [LARGE SCALE GENOMIC DNA]</scope>
    <source>
        <strain evidence="1 2">325-5</strain>
    </source>
</reference>
<dbReference type="InterPro" id="IPR012657">
    <property type="entry name" value="23S_rRNA-intervening_sequence"/>
</dbReference>
<dbReference type="SUPFAM" id="SSF158446">
    <property type="entry name" value="IVS-encoded protein-like"/>
    <property type="match status" value="1"/>
</dbReference>
<organism evidence="1 2">
    <name type="scientific">Lutibacter oceani</name>
    <dbReference type="NCBI Taxonomy" id="1853311"/>
    <lineage>
        <taxon>Bacteria</taxon>
        <taxon>Pseudomonadati</taxon>
        <taxon>Bacteroidota</taxon>
        <taxon>Flavobacteriia</taxon>
        <taxon>Flavobacteriales</taxon>
        <taxon>Flavobacteriaceae</taxon>
        <taxon>Lutibacter</taxon>
    </lineage>
</organism>
<evidence type="ECO:0000313" key="2">
    <source>
        <dbReference type="Proteomes" id="UP000256429"/>
    </source>
</evidence>